<dbReference type="Proteomes" id="UP000030752">
    <property type="component" value="Unassembled WGS sequence"/>
</dbReference>
<dbReference type="InterPro" id="IPR036291">
    <property type="entry name" value="NAD(P)-bd_dom_sf"/>
</dbReference>
<dbReference type="eggNOG" id="ENOG502S0SX">
    <property type="taxonomic scope" value="Eukaryota"/>
</dbReference>
<dbReference type="InterPro" id="IPR052228">
    <property type="entry name" value="Sec_Metab_Biosynth_Oxidored"/>
</dbReference>
<dbReference type="Gene3D" id="3.40.50.720">
    <property type="entry name" value="NAD(P)-binding Rossmann-like Domain"/>
    <property type="match status" value="1"/>
</dbReference>
<dbReference type="HOGENOM" id="CLU_044999_0_0_1"/>
<name>W2RQM3_CYPE1</name>
<protein>
    <recommendedName>
        <fullName evidence="4">Ketoreductase (KR) domain-containing protein</fullName>
    </recommendedName>
</protein>
<dbReference type="AlphaFoldDB" id="W2RQM3"/>
<organism evidence="2 3">
    <name type="scientific">Cyphellophora europaea (strain CBS 101466)</name>
    <name type="common">Phialophora europaea</name>
    <dbReference type="NCBI Taxonomy" id="1220924"/>
    <lineage>
        <taxon>Eukaryota</taxon>
        <taxon>Fungi</taxon>
        <taxon>Dikarya</taxon>
        <taxon>Ascomycota</taxon>
        <taxon>Pezizomycotina</taxon>
        <taxon>Eurotiomycetes</taxon>
        <taxon>Chaetothyriomycetidae</taxon>
        <taxon>Chaetothyriales</taxon>
        <taxon>Cyphellophoraceae</taxon>
        <taxon>Cyphellophora</taxon>
    </lineage>
</organism>
<keyword evidence="3" id="KW-1185">Reference proteome</keyword>
<evidence type="ECO:0000313" key="2">
    <source>
        <dbReference type="EMBL" id="ETN38620.1"/>
    </source>
</evidence>
<dbReference type="VEuPathDB" id="FungiDB:HMPREF1541_06657"/>
<dbReference type="Pfam" id="PF00106">
    <property type="entry name" value="adh_short"/>
    <property type="match status" value="1"/>
</dbReference>
<dbReference type="InParanoid" id="W2RQM3"/>
<accession>W2RQM3</accession>
<dbReference type="STRING" id="1220924.W2RQM3"/>
<sequence>MVPLSAIVESNSRIASTFPKGLVAVFVGGTSGVGEYTVKAYAKYAPASSRAYIIGRSEDAANRIIAECTRLNHTLKVEFIQADVSLIKAIDDVCRRIASKESALNILVLSQGSMAFTATTSEGLPLGPTLTTHSRMRFILNLQPLLQAAQTEAQQPPLRRIVSVLAATYEGEIDTSNLAGVGLPLRTWRNQTSAMQSLLLYEMASHYNGSSKHGAAASGEMTNHTNISFMHVAPGVVKSGITREAVPSWGITIMTAVAWLLGPWVRVSPEECGERHLFLATSAAFPAGPVRDDHVPAGVSLGAGVEMARSVDGKVGGGGVYSVGARTEVASAAVEELLARYRQDGTASKVWEYVMADFRRITGVEKAEL</sequence>
<keyword evidence="1" id="KW-0560">Oxidoreductase</keyword>
<dbReference type="RefSeq" id="XP_008719209.1">
    <property type="nucleotide sequence ID" value="XM_008720987.1"/>
</dbReference>
<reference evidence="2 3" key="1">
    <citation type="submission" date="2013-03" db="EMBL/GenBank/DDBJ databases">
        <title>The Genome Sequence of Phialophora europaea CBS 101466.</title>
        <authorList>
            <consortium name="The Broad Institute Genomics Platform"/>
            <person name="Cuomo C."/>
            <person name="de Hoog S."/>
            <person name="Gorbushina A."/>
            <person name="Walker B."/>
            <person name="Young S.K."/>
            <person name="Zeng Q."/>
            <person name="Gargeya S."/>
            <person name="Fitzgerald M."/>
            <person name="Haas B."/>
            <person name="Abouelleil A."/>
            <person name="Allen A.W."/>
            <person name="Alvarado L."/>
            <person name="Arachchi H.M."/>
            <person name="Berlin A.M."/>
            <person name="Chapman S.B."/>
            <person name="Gainer-Dewar J."/>
            <person name="Goldberg J."/>
            <person name="Griggs A."/>
            <person name="Gujja S."/>
            <person name="Hansen M."/>
            <person name="Howarth C."/>
            <person name="Imamovic A."/>
            <person name="Ireland A."/>
            <person name="Larimer J."/>
            <person name="McCowan C."/>
            <person name="Murphy C."/>
            <person name="Pearson M."/>
            <person name="Poon T.W."/>
            <person name="Priest M."/>
            <person name="Roberts A."/>
            <person name="Saif S."/>
            <person name="Shea T."/>
            <person name="Sisk P."/>
            <person name="Sykes S."/>
            <person name="Wortman J."/>
            <person name="Nusbaum C."/>
            <person name="Birren B."/>
        </authorList>
    </citation>
    <scope>NUCLEOTIDE SEQUENCE [LARGE SCALE GENOMIC DNA]</scope>
    <source>
        <strain evidence="2 3">CBS 101466</strain>
    </source>
</reference>
<dbReference type="InterPro" id="IPR002347">
    <property type="entry name" value="SDR_fam"/>
</dbReference>
<gene>
    <name evidence="2" type="ORF">HMPREF1541_06657</name>
</gene>
<dbReference type="EMBL" id="KB822722">
    <property type="protein sequence ID" value="ETN38620.1"/>
    <property type="molecule type" value="Genomic_DNA"/>
</dbReference>
<evidence type="ECO:0008006" key="4">
    <source>
        <dbReference type="Google" id="ProtNLM"/>
    </source>
</evidence>
<dbReference type="GeneID" id="19973996"/>
<evidence type="ECO:0000313" key="3">
    <source>
        <dbReference type="Proteomes" id="UP000030752"/>
    </source>
</evidence>
<dbReference type="PANTHER" id="PTHR47534:SF3">
    <property type="entry name" value="ALCOHOL DEHYDROGENASE-LIKE C-TERMINAL DOMAIN-CONTAINING PROTEIN"/>
    <property type="match status" value="1"/>
</dbReference>
<proteinExistence type="predicted"/>
<dbReference type="SUPFAM" id="SSF51735">
    <property type="entry name" value="NAD(P)-binding Rossmann-fold domains"/>
    <property type="match status" value="1"/>
</dbReference>
<dbReference type="OrthoDB" id="2898509at2759"/>
<dbReference type="GO" id="GO:0016491">
    <property type="term" value="F:oxidoreductase activity"/>
    <property type="evidence" value="ECO:0007669"/>
    <property type="project" value="UniProtKB-KW"/>
</dbReference>
<dbReference type="PANTHER" id="PTHR47534">
    <property type="entry name" value="YALI0E05731P"/>
    <property type="match status" value="1"/>
</dbReference>
<evidence type="ECO:0000256" key="1">
    <source>
        <dbReference type="ARBA" id="ARBA00023002"/>
    </source>
</evidence>